<accession>A0A8S3R9Z5</accession>
<dbReference type="InterPro" id="IPR058904">
    <property type="entry name" value="PARP4_MVP-ID"/>
</dbReference>
<evidence type="ECO:0000259" key="1">
    <source>
        <dbReference type="Pfam" id="PF26156"/>
    </source>
</evidence>
<organism evidence="2 3">
    <name type="scientific">Mytilus edulis</name>
    <name type="common">Blue mussel</name>
    <dbReference type="NCBI Taxonomy" id="6550"/>
    <lineage>
        <taxon>Eukaryota</taxon>
        <taxon>Metazoa</taxon>
        <taxon>Spiralia</taxon>
        <taxon>Lophotrochozoa</taxon>
        <taxon>Mollusca</taxon>
        <taxon>Bivalvia</taxon>
        <taxon>Autobranchia</taxon>
        <taxon>Pteriomorphia</taxon>
        <taxon>Mytilida</taxon>
        <taxon>Mytiloidea</taxon>
        <taxon>Mytilidae</taxon>
        <taxon>Mytilinae</taxon>
        <taxon>Mytilus</taxon>
    </lineage>
</organism>
<dbReference type="OrthoDB" id="10616048at2759"/>
<reference evidence="2" key="1">
    <citation type="submission" date="2021-03" db="EMBL/GenBank/DDBJ databases">
        <authorList>
            <person name="Bekaert M."/>
        </authorList>
    </citation>
    <scope>NUCLEOTIDE SEQUENCE</scope>
</reference>
<keyword evidence="3" id="KW-1185">Reference proteome</keyword>
<comment type="caution">
    <text evidence="2">The sequence shown here is derived from an EMBL/GenBank/DDBJ whole genome shotgun (WGS) entry which is preliminary data.</text>
</comment>
<dbReference type="AlphaFoldDB" id="A0A8S3R9Z5"/>
<gene>
    <name evidence="2" type="ORF">MEDL_19690</name>
</gene>
<evidence type="ECO:0000313" key="2">
    <source>
        <dbReference type="EMBL" id="CAG2205450.1"/>
    </source>
</evidence>
<protein>
    <recommendedName>
        <fullName evidence="1">PARP4 MVP-ID C-terminal domain-containing protein</fullName>
    </recommendedName>
</protein>
<proteinExistence type="predicted"/>
<dbReference type="Proteomes" id="UP000683360">
    <property type="component" value="Unassembled WGS sequence"/>
</dbReference>
<name>A0A8S3R9Z5_MYTED</name>
<dbReference type="Pfam" id="PF26156">
    <property type="entry name" value="PARP4_MVP-ID"/>
    <property type="match status" value="1"/>
</dbReference>
<dbReference type="PANTHER" id="PTHR46530">
    <property type="entry name" value="PROTEIN MONO-ADP-RIBOSYLTRANSFERASE PARP4"/>
    <property type="match status" value="1"/>
</dbReference>
<evidence type="ECO:0000313" key="3">
    <source>
        <dbReference type="Proteomes" id="UP000683360"/>
    </source>
</evidence>
<dbReference type="PANTHER" id="PTHR46530:SF1">
    <property type="entry name" value="PROTEIN MONO-ADP-RIBOSYLTRANSFERASE PARP4"/>
    <property type="match status" value="1"/>
</dbReference>
<dbReference type="InterPro" id="IPR031273">
    <property type="entry name" value="PARP4"/>
</dbReference>
<dbReference type="GO" id="GO:0003950">
    <property type="term" value="F:NAD+ poly-ADP-ribosyltransferase activity"/>
    <property type="evidence" value="ECO:0007669"/>
    <property type="project" value="InterPro"/>
</dbReference>
<dbReference type="EMBL" id="CAJPWZ010001022">
    <property type="protein sequence ID" value="CAG2205450.1"/>
    <property type="molecule type" value="Genomic_DNA"/>
</dbReference>
<feature type="domain" description="PARP4 MVP-ID C-terminal" evidence="1">
    <location>
        <begin position="195"/>
        <end position="337"/>
    </location>
</feature>
<dbReference type="GO" id="GO:0005737">
    <property type="term" value="C:cytoplasm"/>
    <property type="evidence" value="ECO:0007669"/>
    <property type="project" value="TreeGrafter"/>
</dbReference>
<sequence length="340" mass="38128">MSGLTARGGSARVFGSITKSLSIIEKDIPSQLDSADSVQKQSNTEELMVDSHASLFDNLRSRKFKKRMGKVNVTDYADNRLQVDEDDEDGEDGDDDNRGMMTKLRTVNVHGFKVKLSTEPAKPRGFLCEIGGQRRRAAIKAKDRDSYGIDVKKVSSRSETVRQQGPSTDLADYGIGSTIKPVKTGGTVDKYSMNKIFAIQEEDGSWKFSQQLCTLLGIEYDACMKILKEAGIKSLASKIQEEIMILLATSLTLLVIIQLISPDFVSDHILEQSWQQELTQWLSDSTKRPITRQICFKTPTDLLKMVTFYQQKETEYKWTSGMLELGHCWGHVAAKMLHVV</sequence>